<reference evidence="1" key="1">
    <citation type="submission" date="2014-11" db="EMBL/GenBank/DDBJ databases">
        <authorList>
            <person name="Amaro Gonzalez C."/>
        </authorList>
    </citation>
    <scope>NUCLEOTIDE SEQUENCE</scope>
</reference>
<accession>A0A0E9UI82</accession>
<proteinExistence type="predicted"/>
<dbReference type="EMBL" id="GBXM01043008">
    <property type="protein sequence ID" value="JAH65569.1"/>
    <property type="molecule type" value="Transcribed_RNA"/>
</dbReference>
<reference evidence="1" key="2">
    <citation type="journal article" date="2015" name="Fish Shellfish Immunol.">
        <title>Early steps in the European eel (Anguilla anguilla)-Vibrio vulnificus interaction in the gills: Role of the RtxA13 toxin.</title>
        <authorList>
            <person name="Callol A."/>
            <person name="Pajuelo D."/>
            <person name="Ebbesson L."/>
            <person name="Teles M."/>
            <person name="MacKenzie S."/>
            <person name="Amaro C."/>
        </authorList>
    </citation>
    <scope>NUCLEOTIDE SEQUENCE</scope>
</reference>
<protein>
    <submittedName>
        <fullName evidence="1">Uncharacterized protein</fullName>
    </submittedName>
</protein>
<evidence type="ECO:0000313" key="1">
    <source>
        <dbReference type="EMBL" id="JAH65569.1"/>
    </source>
</evidence>
<sequence length="33" mass="3741">MLKCIGAQIVGFFRFLKIWQVLSVDLISTGRSL</sequence>
<name>A0A0E9UI82_ANGAN</name>
<organism evidence="1">
    <name type="scientific">Anguilla anguilla</name>
    <name type="common">European freshwater eel</name>
    <name type="synonym">Muraena anguilla</name>
    <dbReference type="NCBI Taxonomy" id="7936"/>
    <lineage>
        <taxon>Eukaryota</taxon>
        <taxon>Metazoa</taxon>
        <taxon>Chordata</taxon>
        <taxon>Craniata</taxon>
        <taxon>Vertebrata</taxon>
        <taxon>Euteleostomi</taxon>
        <taxon>Actinopterygii</taxon>
        <taxon>Neopterygii</taxon>
        <taxon>Teleostei</taxon>
        <taxon>Anguilliformes</taxon>
        <taxon>Anguillidae</taxon>
        <taxon>Anguilla</taxon>
    </lineage>
</organism>
<dbReference type="AlphaFoldDB" id="A0A0E9UI82"/>